<dbReference type="Pfam" id="PF00150">
    <property type="entry name" value="Cellulase"/>
    <property type="match status" value="1"/>
</dbReference>
<evidence type="ECO:0000313" key="12">
    <source>
        <dbReference type="Proteomes" id="UP000184509"/>
    </source>
</evidence>
<protein>
    <submittedName>
        <fullName evidence="11">Endoglucanase</fullName>
    </submittedName>
</protein>
<keyword evidence="4" id="KW-0119">Carbohydrate metabolism</keyword>
<reference evidence="11 12" key="1">
    <citation type="submission" date="2016-11" db="EMBL/GenBank/DDBJ databases">
        <authorList>
            <person name="Jaros S."/>
            <person name="Januszkiewicz K."/>
            <person name="Wedrychowicz H."/>
        </authorList>
    </citation>
    <scope>NUCLEOTIDE SEQUENCE [LARGE SCALE GENOMIC DNA]</scope>
    <source>
        <strain evidence="11 12">DSM 26991</strain>
    </source>
</reference>
<feature type="domain" description="BACON" evidence="10">
    <location>
        <begin position="151"/>
        <end position="201"/>
    </location>
</feature>
<name>A0A1M4Z2J3_9BACE</name>
<evidence type="ECO:0000256" key="5">
    <source>
        <dbReference type="ARBA" id="ARBA00023295"/>
    </source>
</evidence>
<dbReference type="RefSeq" id="WP_073400350.1">
    <property type="nucleotide sequence ID" value="NZ_FQTV01000005.1"/>
</dbReference>
<dbReference type="PANTHER" id="PTHR31297">
    <property type="entry name" value="GLUCAN ENDO-1,6-BETA-GLUCOSIDASE B"/>
    <property type="match status" value="1"/>
</dbReference>
<dbReference type="SUPFAM" id="SSF51445">
    <property type="entry name" value="(Trans)glycosidases"/>
    <property type="match status" value="1"/>
</dbReference>
<feature type="chain" id="PRO_5012747855" evidence="8">
    <location>
        <begin position="24"/>
        <end position="591"/>
    </location>
</feature>
<dbReference type="AlphaFoldDB" id="A0A1M4Z2J3"/>
<evidence type="ECO:0000259" key="9">
    <source>
        <dbReference type="Pfam" id="PF00150"/>
    </source>
</evidence>
<sequence>MVYLKKYFSLWLILLLTALYSCSSSDPEVQPELIVAKEELTLAKGSGTTMLAIKTNVNWTATSSQSWCTLSPSSGEAGTKQITVAATENTTNDTREAVITVTAGSLSKQIKVTQELTNLLVVKKSTYDVSADGGQITVELQTTAAHTVTINQDWISQTTTRTVTNKTEVFTIANNASLFSRVGTITFTMAGLIETVTINQAAKNLFIAADKTGMESDAFVLAKKIYLGWNLGNTLECTSSTTTGSVISGETDWGNAKASKAMINAVKAAGFNAVRIPCAWNRYLENSTNYKIKDFWLARVKEVVDYCVSNDMYAIINIHSDGGWLDNNPTLAKQEEVTKKEKAIWEQIAVYFRNYDEHLLFAGTNEVNMGSNGGTPTQDNYNVQMSYNQTFVDAVRSTGGRNAYRNLLIQAFSTDINQAVSNLKVSTDKVQNRLMVEVHYYDPSQFCILESDATWGKYFVFWGADYHQYATGALAGRAATWGEEDHVISQFAKMKTNFIDKGYPVILGEYSPTRRLSLTGDALTHHLDSRAYYIKYVTEQAKNYGIVPFYWDNGGTGDKGCGIFNRSTTVAEDTKALNGLVQGAAAGKYPF</sequence>
<evidence type="ECO:0000313" key="11">
    <source>
        <dbReference type="EMBL" id="SHF12230.1"/>
    </source>
</evidence>
<evidence type="ECO:0000256" key="4">
    <source>
        <dbReference type="ARBA" id="ARBA00023277"/>
    </source>
</evidence>
<dbReference type="CDD" id="cd14948">
    <property type="entry name" value="BACON"/>
    <property type="match status" value="2"/>
</dbReference>
<dbReference type="GO" id="GO:0005576">
    <property type="term" value="C:extracellular region"/>
    <property type="evidence" value="ECO:0007669"/>
    <property type="project" value="TreeGrafter"/>
</dbReference>
<evidence type="ECO:0000256" key="1">
    <source>
        <dbReference type="ARBA" id="ARBA00005641"/>
    </source>
</evidence>
<feature type="domain" description="BACON" evidence="10">
    <location>
        <begin position="58"/>
        <end position="115"/>
    </location>
</feature>
<keyword evidence="6" id="KW-0624">Polysaccharide degradation</keyword>
<evidence type="ECO:0000256" key="7">
    <source>
        <dbReference type="RuleBase" id="RU361153"/>
    </source>
</evidence>
<evidence type="ECO:0000259" key="10">
    <source>
        <dbReference type="Pfam" id="PF13004"/>
    </source>
</evidence>
<organism evidence="11 12">
    <name type="scientific">Bacteroides luti</name>
    <dbReference type="NCBI Taxonomy" id="1297750"/>
    <lineage>
        <taxon>Bacteria</taxon>
        <taxon>Pseudomonadati</taxon>
        <taxon>Bacteroidota</taxon>
        <taxon>Bacteroidia</taxon>
        <taxon>Bacteroidales</taxon>
        <taxon>Bacteroidaceae</taxon>
        <taxon>Bacteroides</taxon>
    </lineage>
</organism>
<proteinExistence type="inferred from homology"/>
<evidence type="ECO:0000256" key="6">
    <source>
        <dbReference type="ARBA" id="ARBA00023326"/>
    </source>
</evidence>
<dbReference type="GO" id="GO:0008422">
    <property type="term" value="F:beta-glucosidase activity"/>
    <property type="evidence" value="ECO:0007669"/>
    <property type="project" value="TreeGrafter"/>
</dbReference>
<evidence type="ECO:0000256" key="3">
    <source>
        <dbReference type="ARBA" id="ARBA00023001"/>
    </source>
</evidence>
<dbReference type="PANTHER" id="PTHR31297:SF41">
    <property type="entry name" value="ENDOGLUCANASE, PUTATIVE (AFU_ORTHOLOGUE AFUA_5G01830)-RELATED"/>
    <property type="match status" value="1"/>
</dbReference>
<dbReference type="PROSITE" id="PS51257">
    <property type="entry name" value="PROKAR_LIPOPROTEIN"/>
    <property type="match status" value="1"/>
</dbReference>
<evidence type="ECO:0000256" key="8">
    <source>
        <dbReference type="SAM" id="SignalP"/>
    </source>
</evidence>
<dbReference type="Pfam" id="PF13004">
    <property type="entry name" value="BACON"/>
    <property type="match status" value="2"/>
</dbReference>
<dbReference type="Gene3D" id="2.60.40.10">
    <property type="entry name" value="Immunoglobulins"/>
    <property type="match status" value="2"/>
</dbReference>
<keyword evidence="12" id="KW-1185">Reference proteome</keyword>
<dbReference type="InterPro" id="IPR050386">
    <property type="entry name" value="Glycosyl_hydrolase_5"/>
</dbReference>
<dbReference type="InterPro" id="IPR017853">
    <property type="entry name" value="GH"/>
</dbReference>
<dbReference type="InterPro" id="IPR013783">
    <property type="entry name" value="Ig-like_fold"/>
</dbReference>
<dbReference type="Gene3D" id="3.20.20.80">
    <property type="entry name" value="Glycosidases"/>
    <property type="match status" value="1"/>
</dbReference>
<dbReference type="OrthoDB" id="9800955at2"/>
<dbReference type="GO" id="GO:0030245">
    <property type="term" value="P:cellulose catabolic process"/>
    <property type="evidence" value="ECO:0007669"/>
    <property type="project" value="UniProtKB-KW"/>
</dbReference>
<gene>
    <name evidence="11" type="ORF">SAMN05444405_105152</name>
</gene>
<dbReference type="Proteomes" id="UP000184509">
    <property type="component" value="Unassembled WGS sequence"/>
</dbReference>
<keyword evidence="3" id="KW-0136">Cellulose degradation</keyword>
<dbReference type="InterPro" id="IPR024361">
    <property type="entry name" value="BACON"/>
</dbReference>
<feature type="signal peptide" evidence="8">
    <location>
        <begin position="1"/>
        <end position="23"/>
    </location>
</feature>
<dbReference type="GO" id="GO:0009986">
    <property type="term" value="C:cell surface"/>
    <property type="evidence" value="ECO:0007669"/>
    <property type="project" value="TreeGrafter"/>
</dbReference>
<evidence type="ECO:0000256" key="2">
    <source>
        <dbReference type="ARBA" id="ARBA00022801"/>
    </source>
</evidence>
<dbReference type="STRING" id="1297750.SAMN05444405_105152"/>
<dbReference type="EMBL" id="FQTV01000005">
    <property type="protein sequence ID" value="SHF12230.1"/>
    <property type="molecule type" value="Genomic_DNA"/>
</dbReference>
<dbReference type="InterPro" id="IPR001547">
    <property type="entry name" value="Glyco_hydro_5"/>
</dbReference>
<comment type="similarity">
    <text evidence="1 7">Belongs to the glycosyl hydrolase 5 (cellulase A) family.</text>
</comment>
<keyword evidence="5 7" id="KW-0326">Glycosidase</keyword>
<feature type="domain" description="Glycoside hydrolase family 5" evidence="9">
    <location>
        <begin position="246"/>
        <end position="555"/>
    </location>
</feature>
<keyword evidence="2 7" id="KW-0378">Hydrolase</keyword>
<accession>A0A1M4Z2J3</accession>
<keyword evidence="8" id="KW-0732">Signal</keyword>